<dbReference type="Proteomes" id="UP000076738">
    <property type="component" value="Unassembled WGS sequence"/>
</dbReference>
<protein>
    <submittedName>
        <fullName evidence="1">Uncharacterized protein</fullName>
    </submittedName>
</protein>
<evidence type="ECO:0000313" key="2">
    <source>
        <dbReference type="Proteomes" id="UP000076738"/>
    </source>
</evidence>
<reference evidence="1 2" key="1">
    <citation type="journal article" date="2016" name="Mol. Biol. Evol.">
        <title>Comparative Genomics of Early-Diverging Mushroom-Forming Fungi Provides Insights into the Origins of Lignocellulose Decay Capabilities.</title>
        <authorList>
            <person name="Nagy L.G."/>
            <person name="Riley R."/>
            <person name="Tritt A."/>
            <person name="Adam C."/>
            <person name="Daum C."/>
            <person name="Floudas D."/>
            <person name="Sun H."/>
            <person name="Yadav J.S."/>
            <person name="Pangilinan J."/>
            <person name="Larsson K.H."/>
            <person name="Matsuura K."/>
            <person name="Barry K."/>
            <person name="Labutti K."/>
            <person name="Kuo R."/>
            <person name="Ohm R.A."/>
            <person name="Bhattacharya S.S."/>
            <person name="Shirouzu T."/>
            <person name="Yoshinaga Y."/>
            <person name="Martin F.M."/>
            <person name="Grigoriev I.V."/>
            <person name="Hibbett D.S."/>
        </authorList>
    </citation>
    <scope>NUCLEOTIDE SEQUENCE [LARGE SCALE GENOMIC DNA]</scope>
    <source>
        <strain evidence="1 2">TUFC12733</strain>
    </source>
</reference>
<sequence>MPVDNPNGYPLLQPNSIYLSLRRVDGTIHDRVLYLYISDDGLYGYRAFIERNSAGHYFLNLGGSIGDRSTGTILLLLRFAVFRSEATAMDAMNRAIASFNQDLADGILAPQDEGAAMIAFLDVLHSLGMTLASGATLVQQLRTLAVAPQHIGVRPPNMVDAHPGLAGLA</sequence>
<organism evidence="1 2">
    <name type="scientific">Calocera viscosa (strain TUFC12733)</name>
    <dbReference type="NCBI Taxonomy" id="1330018"/>
    <lineage>
        <taxon>Eukaryota</taxon>
        <taxon>Fungi</taxon>
        <taxon>Dikarya</taxon>
        <taxon>Basidiomycota</taxon>
        <taxon>Agaricomycotina</taxon>
        <taxon>Dacrymycetes</taxon>
        <taxon>Dacrymycetales</taxon>
        <taxon>Dacrymycetaceae</taxon>
        <taxon>Calocera</taxon>
    </lineage>
</organism>
<proteinExistence type="predicted"/>
<dbReference type="EMBL" id="KV417289">
    <property type="protein sequence ID" value="KZO95481.1"/>
    <property type="molecule type" value="Genomic_DNA"/>
</dbReference>
<gene>
    <name evidence="1" type="ORF">CALVIDRAFT_172323</name>
</gene>
<accession>A0A167LA40</accession>
<keyword evidence="2" id="KW-1185">Reference proteome</keyword>
<name>A0A167LA40_CALVF</name>
<evidence type="ECO:0000313" key="1">
    <source>
        <dbReference type="EMBL" id="KZO95481.1"/>
    </source>
</evidence>
<dbReference type="AlphaFoldDB" id="A0A167LA40"/>